<proteinExistence type="predicted"/>
<protein>
    <recommendedName>
        <fullName evidence="1">Histidine-specific methyltransferase SAM-dependent domain-containing protein</fullName>
    </recommendedName>
</protein>
<evidence type="ECO:0000259" key="1">
    <source>
        <dbReference type="Pfam" id="PF10017"/>
    </source>
</evidence>
<name>A0A8H7E3G2_9EURO</name>
<evidence type="ECO:0000313" key="3">
    <source>
        <dbReference type="Proteomes" id="UP000606974"/>
    </source>
</evidence>
<sequence>MLLGMDSCKDKDIPWRSHDDGQGLFESFIRNGLEHFNKVMGHEWYHAEDSTVARLWNDNPFMHQFAITASTHVVCELLKGKCSRALQSLP</sequence>
<dbReference type="Pfam" id="PF10017">
    <property type="entry name" value="Methyltransf_33"/>
    <property type="match status" value="1"/>
</dbReference>
<dbReference type="Proteomes" id="UP000606974">
    <property type="component" value="Unassembled WGS sequence"/>
</dbReference>
<feature type="domain" description="Histidine-specific methyltransferase SAM-dependent" evidence="1">
    <location>
        <begin position="1"/>
        <end position="79"/>
    </location>
</feature>
<dbReference type="OrthoDB" id="659at2759"/>
<dbReference type="AlphaFoldDB" id="A0A8H7E3G2"/>
<gene>
    <name evidence="2" type="ORF">GJ744_001217</name>
</gene>
<keyword evidence="3" id="KW-1185">Reference proteome</keyword>
<accession>A0A8H7E3G2</accession>
<evidence type="ECO:0000313" key="2">
    <source>
        <dbReference type="EMBL" id="KAF7505151.1"/>
    </source>
</evidence>
<organism evidence="2 3">
    <name type="scientific">Endocarpon pusillum</name>
    <dbReference type="NCBI Taxonomy" id="364733"/>
    <lineage>
        <taxon>Eukaryota</taxon>
        <taxon>Fungi</taxon>
        <taxon>Dikarya</taxon>
        <taxon>Ascomycota</taxon>
        <taxon>Pezizomycotina</taxon>
        <taxon>Eurotiomycetes</taxon>
        <taxon>Chaetothyriomycetidae</taxon>
        <taxon>Verrucariales</taxon>
        <taxon>Verrucariaceae</taxon>
        <taxon>Endocarpon</taxon>
    </lineage>
</organism>
<reference evidence="2" key="1">
    <citation type="submission" date="2020-02" db="EMBL/GenBank/DDBJ databases">
        <authorList>
            <person name="Palmer J.M."/>
        </authorList>
    </citation>
    <scope>NUCLEOTIDE SEQUENCE</scope>
    <source>
        <strain evidence="2">EPUS1.4</strain>
        <tissue evidence="2">Thallus</tissue>
    </source>
</reference>
<dbReference type="EMBL" id="JAACFV010000117">
    <property type="protein sequence ID" value="KAF7505151.1"/>
    <property type="molecule type" value="Genomic_DNA"/>
</dbReference>
<comment type="caution">
    <text evidence="2">The sequence shown here is derived from an EMBL/GenBank/DDBJ whole genome shotgun (WGS) entry which is preliminary data.</text>
</comment>
<dbReference type="InterPro" id="IPR019257">
    <property type="entry name" value="MeTrfase_dom"/>
</dbReference>